<sequence length="143" mass="16093">MTQLTPHFSLEELTFTEHREFSNEPNESETKNLERLAQFLEMVKEQLGGKSIMINSGFRSEALNRSLGSKDSSQHRVGTAADLRVPGMTPDEVVKAIIASDLPFDQVIREFDRWTHVSVPNDPAGHPRRQALIIDKSGTRAYS</sequence>
<evidence type="ECO:0000313" key="2">
    <source>
        <dbReference type="EMBL" id="CAB4126629.1"/>
    </source>
</evidence>
<dbReference type="EMBL" id="LR796202">
    <property type="protein sequence ID" value="CAB4126629.1"/>
    <property type="molecule type" value="Genomic_DNA"/>
</dbReference>
<feature type="domain" description="Peptidase M15A C-terminal" evidence="1">
    <location>
        <begin position="7"/>
        <end position="118"/>
    </location>
</feature>
<reference evidence="3" key="1">
    <citation type="submission" date="2020-04" db="EMBL/GenBank/DDBJ databases">
        <authorList>
            <person name="Chiriac C."/>
            <person name="Salcher M."/>
            <person name="Ghai R."/>
            <person name="Kavagutti S V."/>
        </authorList>
    </citation>
    <scope>NUCLEOTIDE SEQUENCE</scope>
</reference>
<organism evidence="3">
    <name type="scientific">uncultured Caudovirales phage</name>
    <dbReference type="NCBI Taxonomy" id="2100421"/>
    <lineage>
        <taxon>Viruses</taxon>
        <taxon>Duplodnaviria</taxon>
        <taxon>Heunggongvirae</taxon>
        <taxon>Uroviricota</taxon>
        <taxon>Caudoviricetes</taxon>
        <taxon>Peduoviridae</taxon>
        <taxon>Maltschvirus</taxon>
        <taxon>Maltschvirus maltsch</taxon>
    </lineage>
</organism>
<dbReference type="EMBL" id="LR796276">
    <property type="protein sequence ID" value="CAB4133779.1"/>
    <property type="molecule type" value="Genomic_DNA"/>
</dbReference>
<proteinExistence type="predicted"/>
<protein>
    <submittedName>
        <fullName evidence="3">Peptidase M15A, C-terminal</fullName>
    </submittedName>
</protein>
<dbReference type="Pfam" id="PF08291">
    <property type="entry name" value="Peptidase_M15_3"/>
    <property type="match status" value="1"/>
</dbReference>
<evidence type="ECO:0000313" key="3">
    <source>
        <dbReference type="EMBL" id="CAB4133779.1"/>
    </source>
</evidence>
<gene>
    <name evidence="3" type="ORF">UFOVP262_22</name>
    <name evidence="2" type="ORF">UFOVP90_18</name>
</gene>
<name>A0A6J5LQ44_9CAUD</name>
<dbReference type="InterPro" id="IPR009045">
    <property type="entry name" value="Zn_M74/Hedgehog-like"/>
</dbReference>
<dbReference type="InterPro" id="IPR013230">
    <property type="entry name" value="Peptidase_M15A_C"/>
</dbReference>
<accession>A0A6J5LQ44</accession>
<dbReference type="Gene3D" id="3.30.1380.10">
    <property type="match status" value="1"/>
</dbReference>
<evidence type="ECO:0000259" key="1">
    <source>
        <dbReference type="Pfam" id="PF08291"/>
    </source>
</evidence>
<dbReference type="SUPFAM" id="SSF55166">
    <property type="entry name" value="Hedgehog/DD-peptidase"/>
    <property type="match status" value="1"/>
</dbReference>